<comment type="caution">
    <text evidence="1">The sequence shown here is derived from an EMBL/GenBank/DDBJ whole genome shotgun (WGS) entry which is preliminary data.</text>
</comment>
<keyword evidence="2" id="KW-1185">Reference proteome</keyword>
<dbReference type="EMBL" id="JAATJS010000001">
    <property type="protein sequence ID" value="NIX75670.1"/>
    <property type="molecule type" value="Genomic_DNA"/>
</dbReference>
<dbReference type="InterPro" id="IPR036249">
    <property type="entry name" value="Thioredoxin-like_sf"/>
</dbReference>
<evidence type="ECO:0000313" key="2">
    <source>
        <dbReference type="Proteomes" id="UP000707352"/>
    </source>
</evidence>
<dbReference type="InterPro" id="IPR010296">
    <property type="entry name" value="DUF899_thioredox"/>
</dbReference>
<dbReference type="RefSeq" id="WP_167671534.1">
    <property type="nucleotide sequence ID" value="NZ_JAATJS010000001.1"/>
</dbReference>
<gene>
    <name evidence="1" type="ORF">HB375_03460</name>
</gene>
<name>A0ABX0V744_9HYPH</name>
<dbReference type="SUPFAM" id="SSF52833">
    <property type="entry name" value="Thioredoxin-like"/>
    <property type="match status" value="1"/>
</dbReference>
<organism evidence="1 2">
    <name type="scientific">Microvirga terricola</name>
    <dbReference type="NCBI Taxonomy" id="2719797"/>
    <lineage>
        <taxon>Bacteria</taxon>
        <taxon>Pseudomonadati</taxon>
        <taxon>Pseudomonadota</taxon>
        <taxon>Alphaproteobacteria</taxon>
        <taxon>Hyphomicrobiales</taxon>
        <taxon>Methylobacteriaceae</taxon>
        <taxon>Microvirga</taxon>
    </lineage>
</organism>
<sequence>MSHNRVVSQEEWLNARKALLAREKEFTRFRDQLNAERMSLPWVKVEKDYVFDTPSGRKTLAELFDGRSQLLVYHFMLGSGWGAGCPSCSFVADHFEGARIHLNHHDVTLMAVSRASLAEIEAYRKRMGWTFPWASSASTDFNFDYHVSFTKDQLASGKLAYNFEELDAKGMPEELPGLSVFAKDDAGNVFHTYSTYARGLEEMLGAFMFLDRAPKGRNEKTIMDWVRRHDEYENTAKMHACCTADA</sequence>
<dbReference type="Pfam" id="PF05988">
    <property type="entry name" value="DUF899"/>
    <property type="match status" value="1"/>
</dbReference>
<reference evidence="1 2" key="1">
    <citation type="submission" date="2020-03" db="EMBL/GenBank/DDBJ databases">
        <title>The genome sequence of Microvirga sp. c23x22.</title>
        <authorList>
            <person name="Zhang X."/>
        </authorList>
    </citation>
    <scope>NUCLEOTIDE SEQUENCE [LARGE SCALE GENOMIC DNA]</scope>
    <source>
        <strain evidence="2">c23x22</strain>
    </source>
</reference>
<dbReference type="Proteomes" id="UP000707352">
    <property type="component" value="Unassembled WGS sequence"/>
</dbReference>
<dbReference type="Gene3D" id="3.40.30.10">
    <property type="entry name" value="Glutaredoxin"/>
    <property type="match status" value="1"/>
</dbReference>
<proteinExistence type="predicted"/>
<accession>A0ABX0V744</accession>
<protein>
    <submittedName>
        <fullName evidence="1">DUF899 family protein</fullName>
    </submittedName>
</protein>
<evidence type="ECO:0000313" key="1">
    <source>
        <dbReference type="EMBL" id="NIX75670.1"/>
    </source>
</evidence>